<organism evidence="3 4">
    <name type="scientific">Allomyces macrogynus (strain ATCC 38327)</name>
    <name type="common">Allomyces javanicus var. macrogynus</name>
    <dbReference type="NCBI Taxonomy" id="578462"/>
    <lineage>
        <taxon>Eukaryota</taxon>
        <taxon>Fungi</taxon>
        <taxon>Fungi incertae sedis</taxon>
        <taxon>Blastocladiomycota</taxon>
        <taxon>Blastocladiomycetes</taxon>
        <taxon>Blastocladiales</taxon>
        <taxon>Blastocladiaceae</taxon>
        <taxon>Allomyces</taxon>
    </lineage>
</organism>
<dbReference type="GO" id="GO:0051726">
    <property type="term" value="P:regulation of cell cycle"/>
    <property type="evidence" value="ECO:0007669"/>
    <property type="project" value="InterPro"/>
</dbReference>
<evidence type="ECO:0000256" key="1">
    <source>
        <dbReference type="SAM" id="MobiDB-lite"/>
    </source>
</evidence>
<protein>
    <recommendedName>
        <fullName evidence="2">Cyclin N-terminal domain-containing protein</fullName>
    </recommendedName>
</protein>
<dbReference type="VEuPathDB" id="FungiDB:AMAG_15033"/>
<dbReference type="Gene3D" id="1.10.472.10">
    <property type="entry name" value="Cyclin-like"/>
    <property type="match status" value="1"/>
</dbReference>
<keyword evidence="4" id="KW-1185">Reference proteome</keyword>
<dbReference type="InterPro" id="IPR036915">
    <property type="entry name" value="Cyclin-like_sf"/>
</dbReference>
<feature type="region of interest" description="Disordered" evidence="1">
    <location>
        <begin position="16"/>
        <end position="180"/>
    </location>
</feature>
<evidence type="ECO:0000259" key="2">
    <source>
        <dbReference type="Pfam" id="PF00134"/>
    </source>
</evidence>
<feature type="compositionally biased region" description="Low complexity" evidence="1">
    <location>
        <begin position="78"/>
        <end position="115"/>
    </location>
</feature>
<dbReference type="Proteomes" id="UP000054350">
    <property type="component" value="Unassembled WGS sequence"/>
</dbReference>
<dbReference type="AlphaFoldDB" id="A0A0L0T680"/>
<accession>A0A0L0T680</accession>
<sequence>MIDSPRRVAALAFLTNVPGAPDTPPPSPVHQQARIPSLPRTTSPRPLSTISAFSTSSSSTASSSSSSRSSRSPRDPRSTTTSSSTSSSSSSRSSVSSSSSQSSSTTSTPPSNQNAAPPPDPNVANGDLAPPPPPPPPPPRAQSPVQPTLPAPRPPLAPPPPPVLPSLPADGGARPSSADRVRRAVERALKWVAAHTPGLHHDDDHLPMPARSTTLSRAPTANGILGTGPASLAVGEERDMDPEGDGQGNGHHHRHKHHHHHHHGHKHHHHKHHRHASTAATAAEPIPIHPPTRRGTRHARRTLTGTSLAARGSTASNSAPAISYAHCLFPTGSLCPTGCTFCTPTSPNLLTYDPAYVHAADSAVATARSGSDTSSRRSLPPDVKHEVNRAFHVAHPSVDASVAWTHVRSVHRRLREVGMSMGVEVATLVLAMVAFDRLVLHGIVLKANRKLVAAICLLLAVKVNERKEFAYGPLVDAMAKTFDLHRSAIYTHEFTVFAALQFHLHAPMDVFWPYFDKVFAATDYASVAEHFGSAIPFYASPPPTTSEPVAVNTTGASGDAGTDALASDD</sequence>
<evidence type="ECO:0000313" key="4">
    <source>
        <dbReference type="Proteomes" id="UP000054350"/>
    </source>
</evidence>
<gene>
    <name evidence="3" type="ORF">AMAG_15033</name>
</gene>
<dbReference type="InterPro" id="IPR012388">
    <property type="entry name" value="CABLES1/2"/>
</dbReference>
<name>A0A0L0T680_ALLM3</name>
<feature type="compositionally biased region" description="Pro residues" evidence="1">
    <location>
        <begin position="129"/>
        <end position="165"/>
    </location>
</feature>
<reference evidence="3 4" key="1">
    <citation type="submission" date="2009-11" db="EMBL/GenBank/DDBJ databases">
        <title>Annotation of Allomyces macrogynus ATCC 38327.</title>
        <authorList>
            <consortium name="The Broad Institute Genome Sequencing Platform"/>
            <person name="Russ C."/>
            <person name="Cuomo C."/>
            <person name="Burger G."/>
            <person name="Gray M.W."/>
            <person name="Holland P.W.H."/>
            <person name="King N."/>
            <person name="Lang F.B.F."/>
            <person name="Roger A.J."/>
            <person name="Ruiz-Trillo I."/>
            <person name="Young S.K."/>
            <person name="Zeng Q."/>
            <person name="Gargeya S."/>
            <person name="Fitzgerald M."/>
            <person name="Haas B."/>
            <person name="Abouelleil A."/>
            <person name="Alvarado L."/>
            <person name="Arachchi H.M."/>
            <person name="Berlin A."/>
            <person name="Chapman S.B."/>
            <person name="Gearin G."/>
            <person name="Goldberg J."/>
            <person name="Griggs A."/>
            <person name="Gujja S."/>
            <person name="Hansen M."/>
            <person name="Heiman D."/>
            <person name="Howarth C."/>
            <person name="Larimer J."/>
            <person name="Lui A."/>
            <person name="MacDonald P.J.P."/>
            <person name="McCowen C."/>
            <person name="Montmayeur A."/>
            <person name="Murphy C."/>
            <person name="Neiman D."/>
            <person name="Pearson M."/>
            <person name="Priest M."/>
            <person name="Roberts A."/>
            <person name="Saif S."/>
            <person name="Shea T."/>
            <person name="Sisk P."/>
            <person name="Stolte C."/>
            <person name="Sykes S."/>
            <person name="Wortman J."/>
            <person name="Nusbaum C."/>
            <person name="Birren B."/>
        </authorList>
    </citation>
    <scope>NUCLEOTIDE SEQUENCE [LARGE SCALE GENOMIC DNA]</scope>
    <source>
        <strain evidence="3 4">ATCC 38327</strain>
    </source>
</reference>
<dbReference type="InterPro" id="IPR006671">
    <property type="entry name" value="Cyclin_N"/>
</dbReference>
<dbReference type="Pfam" id="PF00134">
    <property type="entry name" value="Cyclin_N"/>
    <property type="match status" value="1"/>
</dbReference>
<dbReference type="OrthoDB" id="5353095at2759"/>
<feature type="compositionally biased region" description="Basic residues" evidence="1">
    <location>
        <begin position="250"/>
        <end position="276"/>
    </location>
</feature>
<dbReference type="eggNOG" id="KOG4164">
    <property type="taxonomic scope" value="Eukaryota"/>
</dbReference>
<feature type="domain" description="Cyclin N-terminal" evidence="2">
    <location>
        <begin position="410"/>
        <end position="504"/>
    </location>
</feature>
<reference evidence="4" key="2">
    <citation type="submission" date="2009-11" db="EMBL/GenBank/DDBJ databases">
        <title>The Genome Sequence of Allomyces macrogynus strain ATCC 38327.</title>
        <authorList>
            <consortium name="The Broad Institute Genome Sequencing Platform"/>
            <person name="Russ C."/>
            <person name="Cuomo C."/>
            <person name="Shea T."/>
            <person name="Young S.K."/>
            <person name="Zeng Q."/>
            <person name="Koehrsen M."/>
            <person name="Haas B."/>
            <person name="Borodovsky M."/>
            <person name="Guigo R."/>
            <person name="Alvarado L."/>
            <person name="Berlin A."/>
            <person name="Borenstein D."/>
            <person name="Chen Z."/>
            <person name="Engels R."/>
            <person name="Freedman E."/>
            <person name="Gellesch M."/>
            <person name="Goldberg J."/>
            <person name="Griggs A."/>
            <person name="Gujja S."/>
            <person name="Heiman D."/>
            <person name="Hepburn T."/>
            <person name="Howarth C."/>
            <person name="Jen D."/>
            <person name="Larson L."/>
            <person name="Lewis B."/>
            <person name="Mehta T."/>
            <person name="Park D."/>
            <person name="Pearson M."/>
            <person name="Roberts A."/>
            <person name="Saif S."/>
            <person name="Shenoy N."/>
            <person name="Sisk P."/>
            <person name="Stolte C."/>
            <person name="Sykes S."/>
            <person name="Walk T."/>
            <person name="White J."/>
            <person name="Yandava C."/>
            <person name="Burger G."/>
            <person name="Gray M.W."/>
            <person name="Holland P.W.H."/>
            <person name="King N."/>
            <person name="Lang F.B.F."/>
            <person name="Roger A.J."/>
            <person name="Ruiz-Trillo I."/>
            <person name="Lander E."/>
            <person name="Nusbaum C."/>
        </authorList>
    </citation>
    <scope>NUCLEOTIDE SEQUENCE [LARGE SCALE GENOMIC DNA]</scope>
    <source>
        <strain evidence="4">ATCC 38327</strain>
    </source>
</reference>
<proteinExistence type="predicted"/>
<feature type="region of interest" description="Disordered" evidence="1">
    <location>
        <begin position="544"/>
        <end position="569"/>
    </location>
</feature>
<feature type="region of interest" description="Disordered" evidence="1">
    <location>
        <begin position="196"/>
        <end position="299"/>
    </location>
</feature>
<evidence type="ECO:0000313" key="3">
    <source>
        <dbReference type="EMBL" id="KNE70044.1"/>
    </source>
</evidence>
<dbReference type="STRING" id="578462.A0A0L0T680"/>
<feature type="compositionally biased region" description="Low complexity" evidence="1">
    <location>
        <begin position="48"/>
        <end position="70"/>
    </location>
</feature>
<dbReference type="SUPFAM" id="SSF47954">
    <property type="entry name" value="Cyclin-like"/>
    <property type="match status" value="1"/>
</dbReference>
<dbReference type="PANTHER" id="PTHR22896">
    <property type="entry name" value="CDK5 AND ABL1 ENZYME SUBSTRATE 1"/>
    <property type="match status" value="1"/>
</dbReference>
<dbReference type="EMBL" id="GG745364">
    <property type="protein sequence ID" value="KNE70044.1"/>
    <property type="molecule type" value="Genomic_DNA"/>
</dbReference>
<dbReference type="PANTHER" id="PTHR22896:SF0">
    <property type="entry name" value="CYCLIN N-TERMINAL DOMAIN-CONTAINING PROTEIN"/>
    <property type="match status" value="1"/>
</dbReference>